<comment type="caution">
    <text evidence="10">The sequence shown here is derived from an EMBL/GenBank/DDBJ whole genome shotgun (WGS) entry which is preliminary data.</text>
</comment>
<evidence type="ECO:0000256" key="8">
    <source>
        <dbReference type="HAMAP-Rule" id="MF_00917"/>
    </source>
</evidence>
<dbReference type="HAMAP" id="MF_00917">
    <property type="entry name" value="QueE"/>
    <property type="match status" value="1"/>
</dbReference>
<evidence type="ECO:0000256" key="2">
    <source>
        <dbReference type="ARBA" id="ARBA00022691"/>
    </source>
</evidence>
<feature type="binding site" evidence="8">
    <location>
        <position position="37"/>
    </location>
    <ligand>
        <name>[4Fe-4S] cluster</name>
        <dbReference type="ChEBI" id="CHEBI:49883"/>
        <note>4Fe-4S-S-AdoMet</note>
    </ligand>
</feature>
<dbReference type="NCBIfam" id="TIGR03365">
    <property type="entry name" value="Bsubt_queE"/>
    <property type="match status" value="1"/>
</dbReference>
<comment type="cofactor">
    <cofactor evidence="8">
        <name>Mg(2+)</name>
        <dbReference type="ChEBI" id="CHEBI:18420"/>
    </cofactor>
</comment>
<dbReference type="InterPro" id="IPR017742">
    <property type="entry name" value="Deazaguanine_synth"/>
</dbReference>
<evidence type="ECO:0000259" key="9">
    <source>
        <dbReference type="PROSITE" id="PS51918"/>
    </source>
</evidence>
<dbReference type="Pfam" id="PF04055">
    <property type="entry name" value="Radical_SAM"/>
    <property type="match status" value="1"/>
</dbReference>
<feature type="binding site" evidence="8">
    <location>
        <position position="44"/>
    </location>
    <ligand>
        <name>[4Fe-4S] cluster</name>
        <dbReference type="ChEBI" id="CHEBI:49883"/>
        <note>4Fe-4S-S-AdoMet</note>
    </ligand>
</feature>
<feature type="binding site" evidence="8">
    <location>
        <begin position="18"/>
        <end position="20"/>
    </location>
    <ligand>
        <name>substrate</name>
    </ligand>
</feature>
<comment type="cofactor">
    <cofactor evidence="8">
        <name>[4Fe-4S] cluster</name>
        <dbReference type="ChEBI" id="CHEBI:49883"/>
    </cofactor>
    <text evidence="8">Binds 1 [4Fe-4S] cluster. The cluster is coordinated with 3 cysteines and an exchangeable S-adenosyl-L-methionine.</text>
</comment>
<keyword evidence="8" id="KW-0671">Queuosine biosynthesis</keyword>
<feature type="binding site" evidence="8">
    <location>
        <position position="80"/>
    </location>
    <ligand>
        <name>substrate</name>
    </ligand>
</feature>
<name>A0ABW2PN24_9BACL</name>
<feature type="binding site" evidence="8">
    <location>
        <position position="33"/>
    </location>
    <ligand>
        <name>substrate</name>
    </ligand>
</feature>
<reference evidence="11" key="1">
    <citation type="journal article" date="2019" name="Int. J. Syst. Evol. Microbiol.">
        <title>The Global Catalogue of Microorganisms (GCM) 10K type strain sequencing project: providing services to taxonomists for standard genome sequencing and annotation.</title>
        <authorList>
            <consortium name="The Broad Institute Genomics Platform"/>
            <consortium name="The Broad Institute Genome Sequencing Center for Infectious Disease"/>
            <person name="Wu L."/>
            <person name="Ma J."/>
        </authorList>
    </citation>
    <scope>NUCLEOTIDE SEQUENCE [LARGE SCALE GENOMIC DNA]</scope>
    <source>
        <strain evidence="11">CCUG 55590</strain>
    </source>
</reference>
<evidence type="ECO:0000256" key="7">
    <source>
        <dbReference type="ARBA" id="ARBA00023239"/>
    </source>
</evidence>
<evidence type="ECO:0000256" key="6">
    <source>
        <dbReference type="ARBA" id="ARBA00023014"/>
    </source>
</evidence>
<dbReference type="RefSeq" id="WP_214790311.1">
    <property type="nucleotide sequence ID" value="NZ_JANIEL010000033.1"/>
</dbReference>
<comment type="similarity">
    <text evidence="8">Belongs to the radical SAM superfamily. 7-carboxy-7-deazaguanine synthase family.</text>
</comment>
<keyword evidence="6 8" id="KW-0411">Iron-sulfur</keyword>
<sequence>MVGGIVKIPVLEVFGPTFQGEGRAIGQKTMFVRTAGCDYRCSWCDSAFTWDGSEKPDMLTADEVIARLDALGMYDYVTISGGNPLLIAAMEDLVVKLKERGVTLAVETQGSRYQDWLTQIDDVTLSPKPPSSGMKTNWEQLDDIVNRLRPEQTTFKVAVFDEVDLAYAKKVQQRYSPDVMYLSAGNPEPGADGDITDAQLRRLKQLWEDVARDPSWQSVRVLPQLHTLLYANERGV</sequence>
<dbReference type="InterPro" id="IPR058240">
    <property type="entry name" value="rSAM_sf"/>
</dbReference>
<feature type="binding site" evidence="8">
    <location>
        <begin position="43"/>
        <end position="45"/>
    </location>
    <ligand>
        <name>S-adenosyl-L-methionine</name>
        <dbReference type="ChEBI" id="CHEBI:59789"/>
    </ligand>
</feature>
<dbReference type="PIRSF" id="PIRSF000370">
    <property type="entry name" value="QueE"/>
    <property type="match status" value="1"/>
</dbReference>
<gene>
    <name evidence="8 10" type="primary">queE</name>
    <name evidence="10" type="ORF">ACFQO8_11755</name>
</gene>
<dbReference type="CDD" id="cd01335">
    <property type="entry name" value="Radical_SAM"/>
    <property type="match status" value="1"/>
</dbReference>
<dbReference type="InterPro" id="IPR024924">
    <property type="entry name" value="7-CO-7-deazaguanine_synth-like"/>
</dbReference>
<comment type="cofactor">
    <cofactor evidence="8">
        <name>S-adenosyl-L-methionine</name>
        <dbReference type="ChEBI" id="CHEBI:59789"/>
    </cofactor>
    <text evidence="8">Binds 1 S-adenosyl-L-methionine per subunit.</text>
</comment>
<feature type="binding site" evidence="8">
    <location>
        <begin position="126"/>
        <end position="128"/>
    </location>
    <ligand>
        <name>S-adenosyl-L-methionine</name>
        <dbReference type="ChEBI" id="CHEBI:59789"/>
    </ligand>
</feature>
<dbReference type="InterPro" id="IPR013785">
    <property type="entry name" value="Aldolase_TIM"/>
</dbReference>
<dbReference type="PANTHER" id="PTHR42836">
    <property type="entry name" value="7-CARBOXY-7-DEAZAGUANINE SYNTHASE"/>
    <property type="match status" value="1"/>
</dbReference>
<dbReference type="Proteomes" id="UP001596439">
    <property type="component" value="Unassembled WGS sequence"/>
</dbReference>
<dbReference type="EMBL" id="JBHTCE010000002">
    <property type="protein sequence ID" value="MFC7390819.1"/>
    <property type="molecule type" value="Genomic_DNA"/>
</dbReference>
<comment type="catalytic activity">
    <reaction evidence="8">
        <text>6-carboxy-5,6,7,8-tetrahydropterin + H(+) = 7-carboxy-7-carbaguanine + NH4(+)</text>
        <dbReference type="Rhea" id="RHEA:27974"/>
        <dbReference type="ChEBI" id="CHEBI:15378"/>
        <dbReference type="ChEBI" id="CHEBI:28938"/>
        <dbReference type="ChEBI" id="CHEBI:61032"/>
        <dbReference type="ChEBI" id="CHEBI:61036"/>
        <dbReference type="EC" id="4.3.99.3"/>
    </reaction>
</comment>
<comment type="pathway">
    <text evidence="8">Purine metabolism; 7-cyano-7-deazaguanine biosynthesis.</text>
</comment>
<dbReference type="Gene3D" id="3.20.20.70">
    <property type="entry name" value="Aldolase class I"/>
    <property type="match status" value="1"/>
</dbReference>
<evidence type="ECO:0000256" key="3">
    <source>
        <dbReference type="ARBA" id="ARBA00022723"/>
    </source>
</evidence>
<feature type="binding site" evidence="8">
    <location>
        <position position="46"/>
    </location>
    <ligand>
        <name>Mg(2+)</name>
        <dbReference type="ChEBI" id="CHEBI:18420"/>
    </ligand>
</feature>
<protein>
    <recommendedName>
        <fullName evidence="8">7-carboxy-7-deazaguanine synthase</fullName>
        <shortName evidence="8">CDG synthase</shortName>
        <ecNumber evidence="8">4.3.99.3</ecNumber>
    </recommendedName>
    <alternativeName>
        <fullName evidence="8">Queuosine biosynthesis protein QueE</fullName>
    </alternativeName>
</protein>
<evidence type="ECO:0000256" key="1">
    <source>
        <dbReference type="ARBA" id="ARBA00022485"/>
    </source>
</evidence>
<evidence type="ECO:0000313" key="11">
    <source>
        <dbReference type="Proteomes" id="UP001596439"/>
    </source>
</evidence>
<dbReference type="GO" id="GO:0016829">
    <property type="term" value="F:lyase activity"/>
    <property type="evidence" value="ECO:0007669"/>
    <property type="project" value="UniProtKB-KW"/>
</dbReference>
<keyword evidence="1 8" id="KW-0004">4Fe-4S</keyword>
<comment type="caution">
    <text evidence="8">Lacks conserved residue(s) required for the propagation of feature annotation.</text>
</comment>
<dbReference type="PROSITE" id="PS51918">
    <property type="entry name" value="RADICAL_SAM"/>
    <property type="match status" value="1"/>
</dbReference>
<dbReference type="SFLD" id="SFLDS00029">
    <property type="entry name" value="Radical_SAM"/>
    <property type="match status" value="1"/>
</dbReference>
<evidence type="ECO:0000313" key="10">
    <source>
        <dbReference type="EMBL" id="MFC7390819.1"/>
    </source>
</evidence>
<keyword evidence="7 8" id="KW-0456">Lyase</keyword>
<evidence type="ECO:0000256" key="4">
    <source>
        <dbReference type="ARBA" id="ARBA00022842"/>
    </source>
</evidence>
<dbReference type="EC" id="4.3.99.3" evidence="8"/>
<feature type="binding site" evidence="8">
    <location>
        <position position="41"/>
    </location>
    <ligand>
        <name>[4Fe-4S] cluster</name>
        <dbReference type="ChEBI" id="CHEBI:49883"/>
        <note>4Fe-4S-S-AdoMet</note>
    </ligand>
</feature>
<keyword evidence="3 8" id="KW-0479">Metal-binding</keyword>
<keyword evidence="2 8" id="KW-0949">S-adenosyl-L-methionine</keyword>
<organism evidence="10 11">
    <name type="scientific">Exiguobacterium aestuarii</name>
    <dbReference type="NCBI Taxonomy" id="273527"/>
    <lineage>
        <taxon>Bacteria</taxon>
        <taxon>Bacillati</taxon>
        <taxon>Bacillota</taxon>
        <taxon>Bacilli</taxon>
        <taxon>Bacillales</taxon>
        <taxon>Bacillales Family XII. Incertae Sedis</taxon>
        <taxon>Exiguobacterium</taxon>
    </lineage>
</organism>
<dbReference type="SUPFAM" id="SSF102114">
    <property type="entry name" value="Radical SAM enzymes"/>
    <property type="match status" value="1"/>
</dbReference>
<dbReference type="InterPro" id="IPR007197">
    <property type="entry name" value="rSAM"/>
</dbReference>
<keyword evidence="4 8" id="KW-0460">Magnesium</keyword>
<comment type="subunit">
    <text evidence="8">Homodimer.</text>
</comment>
<dbReference type="PANTHER" id="PTHR42836:SF1">
    <property type="entry name" value="7-CARBOXY-7-DEAZAGUANINE SYNTHASE"/>
    <property type="match status" value="1"/>
</dbReference>
<comment type="function">
    <text evidence="8">Catalyzes the complex heterocyclic radical-mediated conversion of 6-carboxy-5,6,7,8-tetrahydropterin (CPH4) to 7-carboxy-7-deazaguanine (CDG), a step common to the biosynthetic pathways of all 7-deazapurine-containing compounds.</text>
</comment>
<evidence type="ECO:0000256" key="5">
    <source>
        <dbReference type="ARBA" id="ARBA00023004"/>
    </source>
</evidence>
<proteinExistence type="inferred from homology"/>
<feature type="binding site" evidence="8">
    <location>
        <position position="82"/>
    </location>
    <ligand>
        <name>S-adenosyl-L-methionine</name>
        <dbReference type="ChEBI" id="CHEBI:59789"/>
    </ligand>
</feature>
<feature type="domain" description="Radical SAM core" evidence="9">
    <location>
        <begin position="24"/>
        <end position="232"/>
    </location>
</feature>
<dbReference type="SFLD" id="SFLDF00300">
    <property type="entry name" value="7-carboxy-7-deazaguanine_synth"/>
    <property type="match status" value="1"/>
</dbReference>
<accession>A0ABW2PN24</accession>
<keyword evidence="11" id="KW-1185">Reference proteome</keyword>
<keyword evidence="5 8" id="KW-0408">Iron</keyword>